<dbReference type="AlphaFoldDB" id="A0A0R1VZE9"/>
<dbReference type="RefSeq" id="WP_057825464.1">
    <property type="nucleotide sequence ID" value="NZ_AZFX01000087.1"/>
</dbReference>
<dbReference type="SUPFAM" id="SSF53756">
    <property type="entry name" value="UDP-Glycosyltransferase/glycogen phosphorylase"/>
    <property type="match status" value="1"/>
</dbReference>
<dbReference type="Gene3D" id="3.40.50.2000">
    <property type="entry name" value="Glycogen Phosphorylase B"/>
    <property type="match status" value="2"/>
</dbReference>
<dbReference type="GO" id="GO:0009252">
    <property type="term" value="P:peptidoglycan biosynthetic process"/>
    <property type="evidence" value="ECO:0007669"/>
    <property type="project" value="UniProtKB-UniRule"/>
</dbReference>
<accession>A0A0R1VZE9</accession>
<dbReference type="GO" id="GO:0005886">
    <property type="term" value="C:plasma membrane"/>
    <property type="evidence" value="ECO:0007669"/>
    <property type="project" value="UniProtKB-SubCell"/>
</dbReference>
<dbReference type="PATRIC" id="fig|1423735.3.peg.618"/>
<evidence type="ECO:0000256" key="2">
    <source>
        <dbReference type="ARBA" id="ARBA00022618"/>
    </source>
</evidence>
<reference evidence="13 14" key="1">
    <citation type="journal article" date="2015" name="Genome Announc.">
        <title>Expanding the biotechnology potential of lactobacilli through comparative genomics of 213 strains and associated genera.</title>
        <authorList>
            <person name="Sun Z."/>
            <person name="Harris H.M."/>
            <person name="McCann A."/>
            <person name="Guo C."/>
            <person name="Argimon S."/>
            <person name="Zhang W."/>
            <person name="Yang X."/>
            <person name="Jeffery I.B."/>
            <person name="Cooney J.C."/>
            <person name="Kagawa T.F."/>
            <person name="Liu W."/>
            <person name="Song Y."/>
            <person name="Salvetti E."/>
            <person name="Wrobel A."/>
            <person name="Rasinkangas P."/>
            <person name="Parkhill J."/>
            <person name="Rea M.C."/>
            <person name="O'Sullivan O."/>
            <person name="Ritari J."/>
            <person name="Douillard F.P."/>
            <person name="Paul Ross R."/>
            <person name="Yang R."/>
            <person name="Briner A.E."/>
            <person name="Felis G.E."/>
            <person name="de Vos W.M."/>
            <person name="Barrangou R."/>
            <person name="Klaenhammer T.R."/>
            <person name="Caufield P.W."/>
            <person name="Cui Y."/>
            <person name="Zhang H."/>
            <person name="O'Toole P.W."/>
        </authorList>
    </citation>
    <scope>NUCLEOTIDE SEQUENCE [LARGE SCALE GENOMIC DNA]</scope>
    <source>
        <strain evidence="13 14">DSM 17758</strain>
    </source>
</reference>
<evidence type="ECO:0000259" key="11">
    <source>
        <dbReference type="Pfam" id="PF03033"/>
    </source>
</evidence>
<dbReference type="InterPro" id="IPR004276">
    <property type="entry name" value="GlycoTrans_28_N"/>
</dbReference>
<keyword evidence="8 10" id="KW-0131">Cell cycle</keyword>
<dbReference type="GO" id="GO:0005975">
    <property type="term" value="P:carbohydrate metabolic process"/>
    <property type="evidence" value="ECO:0007669"/>
    <property type="project" value="InterPro"/>
</dbReference>
<feature type="binding site" evidence="10">
    <location>
        <position position="126"/>
    </location>
    <ligand>
        <name>UDP-N-acetyl-alpha-D-glucosamine</name>
        <dbReference type="ChEBI" id="CHEBI:57705"/>
    </ligand>
</feature>
<evidence type="ECO:0000256" key="5">
    <source>
        <dbReference type="ARBA" id="ARBA00022960"/>
    </source>
</evidence>
<comment type="pathway">
    <text evidence="10">Cell wall biogenesis; peptidoglycan biosynthesis.</text>
</comment>
<dbReference type="Pfam" id="PF03033">
    <property type="entry name" value="Glyco_transf_28"/>
    <property type="match status" value="1"/>
</dbReference>
<dbReference type="GO" id="GO:0050511">
    <property type="term" value="F:undecaprenyldiphospho-muramoylpentapeptide beta-N-acetylglucosaminyltransferase activity"/>
    <property type="evidence" value="ECO:0007669"/>
    <property type="project" value="UniProtKB-UniRule"/>
</dbReference>
<dbReference type="OrthoDB" id="9808936at2"/>
<keyword evidence="1 10" id="KW-1003">Cell membrane</keyword>
<dbReference type="NCBIfam" id="TIGR01133">
    <property type="entry name" value="murG"/>
    <property type="match status" value="1"/>
</dbReference>
<dbReference type="EMBL" id="AZFX01000087">
    <property type="protein sequence ID" value="KRM08521.1"/>
    <property type="molecule type" value="Genomic_DNA"/>
</dbReference>
<dbReference type="GO" id="GO:0071555">
    <property type="term" value="P:cell wall organization"/>
    <property type="evidence" value="ECO:0007669"/>
    <property type="project" value="UniProtKB-KW"/>
</dbReference>
<evidence type="ECO:0000256" key="3">
    <source>
        <dbReference type="ARBA" id="ARBA00022676"/>
    </source>
</evidence>
<feature type="binding site" evidence="10">
    <location>
        <position position="298"/>
    </location>
    <ligand>
        <name>UDP-N-acetyl-alpha-D-glucosamine</name>
        <dbReference type="ChEBI" id="CHEBI:57705"/>
    </ligand>
</feature>
<comment type="caution">
    <text evidence="10">Lacks conserved residue(s) required for the propagation of feature annotation.</text>
</comment>
<protein>
    <recommendedName>
        <fullName evidence="10">UDP-N-acetylglucosamine--N-acetylmuramyl-(pentapeptide) pyrophosphoryl-undecaprenol N-acetylglucosamine transferase</fullName>
        <ecNumber evidence="10">2.4.1.227</ecNumber>
    </recommendedName>
    <alternativeName>
        <fullName evidence="10">Undecaprenyl-PP-MurNAc-pentapeptide-UDPGlcNAc GlcNAc transferase</fullName>
    </alternativeName>
</protein>
<comment type="function">
    <text evidence="10">Cell wall formation. Catalyzes the transfer of a GlcNAc subunit on undecaprenyl-pyrophosphoryl-MurNAc-pentapeptide (lipid intermediate I) to form undecaprenyl-pyrophosphoryl-MurNAc-(pentapeptide)GlcNAc (lipid intermediate II).</text>
</comment>
<comment type="similarity">
    <text evidence="10">Belongs to the glycosyltransferase 28 family. MurG subfamily.</text>
</comment>
<dbReference type="HAMAP" id="MF_00033">
    <property type="entry name" value="MurG"/>
    <property type="match status" value="1"/>
</dbReference>
<keyword evidence="2 10" id="KW-0132">Cell division</keyword>
<dbReference type="PANTHER" id="PTHR21015:SF22">
    <property type="entry name" value="GLYCOSYLTRANSFERASE"/>
    <property type="match status" value="1"/>
</dbReference>
<dbReference type="CDD" id="cd03785">
    <property type="entry name" value="GT28_MurG"/>
    <property type="match status" value="1"/>
</dbReference>
<feature type="binding site" evidence="10">
    <location>
        <begin position="10"/>
        <end position="12"/>
    </location>
    <ligand>
        <name>UDP-N-acetyl-alpha-D-glucosamine</name>
        <dbReference type="ChEBI" id="CHEBI:57705"/>
    </ligand>
</feature>
<evidence type="ECO:0000256" key="7">
    <source>
        <dbReference type="ARBA" id="ARBA00023136"/>
    </source>
</evidence>
<comment type="caution">
    <text evidence="13">The sequence shown here is derived from an EMBL/GenBank/DDBJ whole genome shotgun (WGS) entry which is preliminary data.</text>
</comment>
<evidence type="ECO:0000256" key="10">
    <source>
        <dbReference type="HAMAP-Rule" id="MF_00033"/>
    </source>
</evidence>
<dbReference type="GO" id="GO:0051301">
    <property type="term" value="P:cell division"/>
    <property type="evidence" value="ECO:0007669"/>
    <property type="project" value="UniProtKB-KW"/>
</dbReference>
<keyword evidence="6 10" id="KW-0573">Peptidoglycan synthesis</keyword>
<dbReference type="UniPathway" id="UPA00219"/>
<evidence type="ECO:0000259" key="12">
    <source>
        <dbReference type="Pfam" id="PF04101"/>
    </source>
</evidence>
<keyword evidence="9 10" id="KW-0961">Cell wall biogenesis/degradation</keyword>
<dbReference type="Pfam" id="PF04101">
    <property type="entry name" value="Glyco_tran_28_C"/>
    <property type="match status" value="1"/>
</dbReference>
<keyword evidence="14" id="KW-1185">Reference proteome</keyword>
<evidence type="ECO:0000256" key="4">
    <source>
        <dbReference type="ARBA" id="ARBA00022679"/>
    </source>
</evidence>
<dbReference type="EC" id="2.4.1.227" evidence="10"/>
<dbReference type="STRING" id="1423735.FC15_GL000590"/>
<keyword evidence="3 10" id="KW-0328">Glycosyltransferase</keyword>
<evidence type="ECO:0000256" key="1">
    <source>
        <dbReference type="ARBA" id="ARBA00022475"/>
    </source>
</evidence>
<organism evidence="13 14">
    <name type="scientific">Lapidilactobacillus concavus DSM 17758</name>
    <dbReference type="NCBI Taxonomy" id="1423735"/>
    <lineage>
        <taxon>Bacteria</taxon>
        <taxon>Bacillati</taxon>
        <taxon>Bacillota</taxon>
        <taxon>Bacilli</taxon>
        <taxon>Lactobacillales</taxon>
        <taxon>Lactobacillaceae</taxon>
        <taxon>Lapidilactobacillus</taxon>
    </lineage>
</organism>
<dbReference type="InterPro" id="IPR006009">
    <property type="entry name" value="GlcNAc_MurG"/>
</dbReference>
<comment type="subcellular location">
    <subcellularLocation>
        <location evidence="10">Cell membrane</location>
        <topology evidence="10">Peripheral membrane protein</topology>
        <orientation evidence="10">Cytoplasmic side</orientation>
    </subcellularLocation>
</comment>
<feature type="domain" description="Glycosyltransferase family 28 N-terminal" evidence="11">
    <location>
        <begin position="4"/>
        <end position="144"/>
    </location>
</feature>
<keyword evidence="4 10" id="KW-0808">Transferase</keyword>
<gene>
    <name evidence="10" type="primary">murG</name>
    <name evidence="13" type="ORF">FC15_GL000590</name>
</gene>
<feature type="domain" description="Glycosyl transferase family 28 C-terminal" evidence="12">
    <location>
        <begin position="191"/>
        <end position="356"/>
    </location>
</feature>
<dbReference type="InterPro" id="IPR007235">
    <property type="entry name" value="Glyco_trans_28_C"/>
</dbReference>
<evidence type="ECO:0000313" key="14">
    <source>
        <dbReference type="Proteomes" id="UP000051315"/>
    </source>
</evidence>
<dbReference type="PANTHER" id="PTHR21015">
    <property type="entry name" value="UDP-N-ACETYLGLUCOSAMINE--N-ACETYLMURAMYL-(PENTAPEPTIDE) PYROPHOSPHORYL-UNDECAPRENOL N-ACETYLGLUCOSAMINE TRANSFERASE 1"/>
    <property type="match status" value="1"/>
</dbReference>
<feature type="binding site" evidence="10">
    <location>
        <position position="198"/>
    </location>
    <ligand>
        <name>UDP-N-acetyl-alpha-D-glucosamine</name>
        <dbReference type="ChEBI" id="CHEBI:57705"/>
    </ligand>
</feature>
<sequence>MRLLISGGGTGGHIYPALALIKRLKERRLIDDDEVLYVGTKKGLEADIVTKAGIPFETIEIQGFRRRLTLQNLTTIDKFRKSLSRAKQIIQDFQPDIVVGTGGYVCAPVCYEASRLKIPTMIHEQNSVAGMSNKFLAHFVDRVAYVFPEVAHQFSEKKKLIQTGNPRAQEVAALKPTGILKTLGLNPELKTLLIVGGSRGAEPLNKAVVKAIPELSEKPYQVLFITGRALYENVHQAIGTVKEAPNIKIVPYLDNLSQLLPEISVLCGRSGATTLAEITALGIPSILIPSPYVTHDHQSKNADYLVESSAALLLPEMELNGRSLVAATDHILLDSEVWQQMHMAALALATPDASDQMITEMLSLVRQYHH</sequence>
<evidence type="ECO:0000256" key="9">
    <source>
        <dbReference type="ARBA" id="ARBA00023316"/>
    </source>
</evidence>
<comment type="catalytic activity">
    <reaction evidence="10">
        <text>Mur2Ac(oyl-L-Ala-gamma-D-Glu-L-Lys-D-Ala-D-Ala)-di-trans,octa-cis-undecaprenyl diphosphate + UDP-N-acetyl-alpha-D-glucosamine = beta-D-GlcNAc-(1-&gt;4)-Mur2Ac(oyl-L-Ala-gamma-D-Glu-L-Lys-D-Ala-D-Ala)-di-trans,octa-cis-undecaprenyl diphosphate + UDP + H(+)</text>
        <dbReference type="Rhea" id="RHEA:23192"/>
        <dbReference type="ChEBI" id="CHEBI:15378"/>
        <dbReference type="ChEBI" id="CHEBI:57705"/>
        <dbReference type="ChEBI" id="CHEBI:58223"/>
        <dbReference type="ChEBI" id="CHEBI:60032"/>
        <dbReference type="ChEBI" id="CHEBI:60033"/>
        <dbReference type="EC" id="2.4.1.227"/>
    </reaction>
</comment>
<evidence type="ECO:0000313" key="13">
    <source>
        <dbReference type="EMBL" id="KRM08521.1"/>
    </source>
</evidence>
<dbReference type="Proteomes" id="UP000051315">
    <property type="component" value="Unassembled WGS sequence"/>
</dbReference>
<evidence type="ECO:0000256" key="6">
    <source>
        <dbReference type="ARBA" id="ARBA00022984"/>
    </source>
</evidence>
<keyword evidence="5 10" id="KW-0133">Cell shape</keyword>
<keyword evidence="7 10" id="KW-0472">Membrane</keyword>
<name>A0A0R1VZE9_9LACO</name>
<proteinExistence type="inferred from homology"/>
<evidence type="ECO:0000256" key="8">
    <source>
        <dbReference type="ARBA" id="ARBA00023306"/>
    </source>
</evidence>
<dbReference type="GO" id="GO:0008360">
    <property type="term" value="P:regulation of cell shape"/>
    <property type="evidence" value="ECO:0007669"/>
    <property type="project" value="UniProtKB-KW"/>
</dbReference>